<comment type="caution">
    <text evidence="2">The sequence shown here is derived from an EMBL/GenBank/DDBJ whole genome shotgun (WGS) entry which is preliminary data.</text>
</comment>
<dbReference type="Proteomes" id="UP001597318">
    <property type="component" value="Unassembled WGS sequence"/>
</dbReference>
<dbReference type="InterPro" id="IPR051532">
    <property type="entry name" value="Ester_Hydrolysis_Enzymes"/>
</dbReference>
<dbReference type="Pfam" id="PF13472">
    <property type="entry name" value="Lipase_GDSL_2"/>
    <property type="match status" value="1"/>
</dbReference>
<proteinExistence type="predicted"/>
<dbReference type="PANTHER" id="PTHR30383:SF27">
    <property type="entry name" value="SPORE GERMINATION LIPASE LIPC"/>
    <property type="match status" value="1"/>
</dbReference>
<gene>
    <name evidence="2" type="ORF">ACFSKK_10675</name>
</gene>
<accession>A0ABW5BXA4</accession>
<keyword evidence="3" id="KW-1185">Reference proteome</keyword>
<feature type="domain" description="SGNH hydrolase-type esterase" evidence="1">
    <location>
        <begin position="12"/>
        <end position="201"/>
    </location>
</feature>
<dbReference type="EMBL" id="JBHUIK010000002">
    <property type="protein sequence ID" value="MFD2214145.1"/>
    <property type="molecule type" value="Genomic_DNA"/>
</dbReference>
<evidence type="ECO:0000313" key="2">
    <source>
        <dbReference type="EMBL" id="MFD2214145.1"/>
    </source>
</evidence>
<evidence type="ECO:0000313" key="3">
    <source>
        <dbReference type="Proteomes" id="UP001597318"/>
    </source>
</evidence>
<dbReference type="RefSeq" id="WP_247344192.1">
    <property type="nucleotide sequence ID" value="NZ_CP095550.1"/>
</dbReference>
<dbReference type="InterPro" id="IPR013830">
    <property type="entry name" value="SGNH_hydro"/>
</dbReference>
<protein>
    <submittedName>
        <fullName evidence="2">GDSL-type esterase/lipase family protein</fullName>
    </submittedName>
</protein>
<dbReference type="PANTHER" id="PTHR30383">
    <property type="entry name" value="THIOESTERASE 1/PROTEASE 1/LYSOPHOSPHOLIPASE L1"/>
    <property type="match status" value="1"/>
</dbReference>
<dbReference type="SUPFAM" id="SSF52266">
    <property type="entry name" value="SGNH hydrolase"/>
    <property type="match status" value="1"/>
</dbReference>
<organism evidence="2 3">
    <name type="scientific">Metabacillus endolithicus</name>
    <dbReference type="NCBI Taxonomy" id="1535204"/>
    <lineage>
        <taxon>Bacteria</taxon>
        <taxon>Bacillati</taxon>
        <taxon>Bacillota</taxon>
        <taxon>Bacilli</taxon>
        <taxon>Bacillales</taxon>
        <taxon>Bacillaceae</taxon>
        <taxon>Metabacillus</taxon>
    </lineage>
</organism>
<name>A0ABW5BXA4_9BACI</name>
<dbReference type="InterPro" id="IPR036514">
    <property type="entry name" value="SGNH_hydro_sf"/>
</dbReference>
<evidence type="ECO:0000259" key="1">
    <source>
        <dbReference type="Pfam" id="PF13472"/>
    </source>
</evidence>
<sequence length="217" mass="24255">METNQSCLTYIALGDSLTVGVGASFLAPGFVGRYVRLSEEKLNAHVCAGIYAKSGIETGGVLQIVESPELHRKIEHANIITISAGGNDLIQASKEFVESRDTTDLAQSVKECHNNMVKIMETIHELKKDCGVPFIIYLLNLYNPLPEIALADKWVRFFNRHLNSFDNGKTIRVADIYSVFKDRQDDLLSRDHIHPNNLGYQEIAHTLAQLGYPKAFH</sequence>
<reference evidence="3" key="1">
    <citation type="journal article" date="2019" name="Int. J. Syst. Evol. Microbiol.">
        <title>The Global Catalogue of Microorganisms (GCM) 10K type strain sequencing project: providing services to taxonomists for standard genome sequencing and annotation.</title>
        <authorList>
            <consortium name="The Broad Institute Genomics Platform"/>
            <consortium name="The Broad Institute Genome Sequencing Center for Infectious Disease"/>
            <person name="Wu L."/>
            <person name="Ma J."/>
        </authorList>
    </citation>
    <scope>NUCLEOTIDE SEQUENCE [LARGE SCALE GENOMIC DNA]</scope>
    <source>
        <strain evidence="3">CGMCC 1.15474</strain>
    </source>
</reference>
<dbReference type="Gene3D" id="3.40.50.1110">
    <property type="entry name" value="SGNH hydrolase"/>
    <property type="match status" value="1"/>
</dbReference>